<evidence type="ECO:0000313" key="7">
    <source>
        <dbReference type="EMBL" id="MDA5399618.1"/>
    </source>
</evidence>
<dbReference type="PANTHER" id="PTHR10625:SF17">
    <property type="entry name" value="HISTONE DEACETYLASE 8"/>
    <property type="match status" value="1"/>
</dbReference>
<dbReference type="RefSeq" id="WP_267991044.1">
    <property type="nucleotide sequence ID" value="NZ_JAPJZI010000001.1"/>
</dbReference>
<dbReference type="SUPFAM" id="SSF52768">
    <property type="entry name" value="Arginase/deacetylase"/>
    <property type="match status" value="1"/>
</dbReference>
<proteinExistence type="inferred from homology"/>
<dbReference type="CDD" id="cd10001">
    <property type="entry name" value="HDAC_classII_APAH"/>
    <property type="match status" value="1"/>
</dbReference>
<sequence>MKFFFDERQLAHAPEHYFRWGSPVPHPEQPERAVLLRDALLAAGHVLEKPGDFGQGPIKAVHDPEFVDFFKDARARWDEAVGPDAPAVPNYHTARTSAWRPTGVVGQLGYYSTGTSCPVTHGTWEAIYWSAQSALAAADLVMKGERIAYGLSRPPGHHAYRDATDGFCFFNNAAIAAQHIRQRFERVTVLDIDTHAGNGTLSIFFNRGDVQVISMHVDPSDYPPYFNGYTHEIGEGPGEGASLNVTLTPGAEEALVLRSFGTCIDALKDFAPEAVVVSLGFDLSEDDPLSVVKFSSQGFVEMAGAIMDLGLPTVLIQEGGYLGPSLSKNAVAFLETCDGAL</sequence>
<keyword evidence="3" id="KW-0479">Metal-binding</keyword>
<keyword evidence="4" id="KW-0378">Hydrolase</keyword>
<keyword evidence="8" id="KW-1185">Reference proteome</keyword>
<evidence type="ECO:0000256" key="1">
    <source>
        <dbReference type="ARBA" id="ARBA00001947"/>
    </source>
</evidence>
<accession>A0A9X3UJ64</accession>
<gene>
    <name evidence="7" type="ORF">OQ273_13625</name>
</gene>
<organism evidence="7 8">
    <name type="scientific">Hoeflea prorocentri</name>
    <dbReference type="NCBI Taxonomy" id="1922333"/>
    <lineage>
        <taxon>Bacteria</taxon>
        <taxon>Pseudomonadati</taxon>
        <taxon>Pseudomonadota</taxon>
        <taxon>Alphaproteobacteria</taxon>
        <taxon>Hyphomicrobiales</taxon>
        <taxon>Rhizobiaceae</taxon>
        <taxon>Hoeflea</taxon>
    </lineage>
</organism>
<dbReference type="InterPro" id="IPR023696">
    <property type="entry name" value="Ureohydrolase_dom_sf"/>
</dbReference>
<dbReference type="AlphaFoldDB" id="A0A9X3UJ64"/>
<dbReference type="InterPro" id="IPR023801">
    <property type="entry name" value="His_deacetylse_dom"/>
</dbReference>
<evidence type="ECO:0000256" key="4">
    <source>
        <dbReference type="ARBA" id="ARBA00022801"/>
    </source>
</evidence>
<keyword evidence="5" id="KW-0862">Zinc</keyword>
<comment type="caution">
    <text evidence="7">The sequence shown here is derived from an EMBL/GenBank/DDBJ whole genome shotgun (WGS) entry which is preliminary data.</text>
</comment>
<evidence type="ECO:0000256" key="2">
    <source>
        <dbReference type="ARBA" id="ARBA00005947"/>
    </source>
</evidence>
<dbReference type="InterPro" id="IPR000286">
    <property type="entry name" value="HDACs"/>
</dbReference>
<dbReference type="GO" id="GO:0016787">
    <property type="term" value="F:hydrolase activity"/>
    <property type="evidence" value="ECO:0007669"/>
    <property type="project" value="UniProtKB-KW"/>
</dbReference>
<dbReference type="InterPro" id="IPR037138">
    <property type="entry name" value="His_deacetylse_dom_sf"/>
</dbReference>
<dbReference type="GO" id="GO:0004407">
    <property type="term" value="F:histone deacetylase activity"/>
    <property type="evidence" value="ECO:0007669"/>
    <property type="project" value="TreeGrafter"/>
</dbReference>
<evidence type="ECO:0000259" key="6">
    <source>
        <dbReference type="Pfam" id="PF00850"/>
    </source>
</evidence>
<reference evidence="7" key="1">
    <citation type="submission" date="2022-11" db="EMBL/GenBank/DDBJ databases">
        <title>Draft genome sequence of Hoeflea poritis E7-10 and Hoeflea prorocentri PM5-8, separated from scleractinian coral Porites lutea and marine dinoflagellate.</title>
        <authorList>
            <person name="Zhang G."/>
            <person name="Wei Q."/>
            <person name="Cai L."/>
        </authorList>
    </citation>
    <scope>NUCLEOTIDE SEQUENCE</scope>
    <source>
        <strain evidence="7">PM5-8</strain>
    </source>
</reference>
<dbReference type="GO" id="GO:0046872">
    <property type="term" value="F:metal ion binding"/>
    <property type="evidence" value="ECO:0007669"/>
    <property type="project" value="UniProtKB-KW"/>
</dbReference>
<evidence type="ECO:0000256" key="5">
    <source>
        <dbReference type="ARBA" id="ARBA00022833"/>
    </source>
</evidence>
<evidence type="ECO:0000313" key="8">
    <source>
        <dbReference type="Proteomes" id="UP001151234"/>
    </source>
</evidence>
<dbReference type="PANTHER" id="PTHR10625">
    <property type="entry name" value="HISTONE DEACETYLASE HDAC1-RELATED"/>
    <property type="match status" value="1"/>
</dbReference>
<evidence type="ECO:0000256" key="3">
    <source>
        <dbReference type="ARBA" id="ARBA00022723"/>
    </source>
</evidence>
<dbReference type="Pfam" id="PF00850">
    <property type="entry name" value="Hist_deacetyl"/>
    <property type="match status" value="1"/>
</dbReference>
<dbReference type="PRINTS" id="PR01270">
    <property type="entry name" value="HDASUPER"/>
</dbReference>
<dbReference type="Gene3D" id="3.40.800.20">
    <property type="entry name" value="Histone deacetylase domain"/>
    <property type="match status" value="1"/>
</dbReference>
<dbReference type="Proteomes" id="UP001151234">
    <property type="component" value="Unassembled WGS sequence"/>
</dbReference>
<protein>
    <submittedName>
        <fullName evidence="7">Histone deacetylase family protein</fullName>
    </submittedName>
</protein>
<name>A0A9X3UJ64_9HYPH</name>
<comment type="similarity">
    <text evidence="2">Belongs to the histone deacetylase family.</text>
</comment>
<feature type="domain" description="Histone deacetylase" evidence="6">
    <location>
        <begin position="26"/>
        <end position="336"/>
    </location>
</feature>
<dbReference type="GO" id="GO:0040029">
    <property type="term" value="P:epigenetic regulation of gene expression"/>
    <property type="evidence" value="ECO:0007669"/>
    <property type="project" value="TreeGrafter"/>
</dbReference>
<comment type="cofactor">
    <cofactor evidence="1">
        <name>Zn(2+)</name>
        <dbReference type="ChEBI" id="CHEBI:29105"/>
    </cofactor>
</comment>
<dbReference type="EMBL" id="JAPJZI010000001">
    <property type="protein sequence ID" value="MDA5399618.1"/>
    <property type="molecule type" value="Genomic_DNA"/>
</dbReference>